<evidence type="ECO:0000256" key="1">
    <source>
        <dbReference type="SAM" id="MobiDB-lite"/>
    </source>
</evidence>
<sequence>MLTDLEYTSAVMIGRYLQYLVSIGYSHNLFYLRTILAKVWGPIFLRPRYSREFRLAKPLTEEARINLAIALFDRIIETAPWQTYTPFEGVHKVILQENILAKSYVPDHIRDPIRIPYDPEQDKHRVPGYLRGTMSDRFKEESIKHAKETAKPECPIHPNRQGDQQQQHEPSQSGDTCPRNTVEFPPDQCQT</sequence>
<protein>
    <submittedName>
        <fullName evidence="4">Complex I-B17</fullName>
    </submittedName>
</protein>
<evidence type="ECO:0000313" key="4">
    <source>
        <dbReference type="WBParaSite" id="ECPE_0001068701-mRNA-1"/>
    </source>
</evidence>
<dbReference type="OrthoDB" id="6229385at2759"/>
<dbReference type="EMBL" id="UZAN01049448">
    <property type="protein sequence ID" value="VDP87409.1"/>
    <property type="molecule type" value="Genomic_DNA"/>
</dbReference>
<feature type="compositionally biased region" description="Basic and acidic residues" evidence="1">
    <location>
        <begin position="141"/>
        <end position="151"/>
    </location>
</feature>
<dbReference type="WBParaSite" id="ECPE_0001068701-mRNA-1">
    <property type="protein sequence ID" value="ECPE_0001068701-mRNA-1"/>
    <property type="gene ID" value="ECPE_0001068701"/>
</dbReference>
<gene>
    <name evidence="2" type="ORF">ECPE_LOCUS10655</name>
</gene>
<evidence type="ECO:0000313" key="3">
    <source>
        <dbReference type="Proteomes" id="UP000272942"/>
    </source>
</evidence>
<keyword evidence="3" id="KW-1185">Reference proteome</keyword>
<organism evidence="4">
    <name type="scientific">Echinostoma caproni</name>
    <dbReference type="NCBI Taxonomy" id="27848"/>
    <lineage>
        <taxon>Eukaryota</taxon>
        <taxon>Metazoa</taxon>
        <taxon>Spiralia</taxon>
        <taxon>Lophotrochozoa</taxon>
        <taxon>Platyhelminthes</taxon>
        <taxon>Trematoda</taxon>
        <taxon>Digenea</taxon>
        <taxon>Plagiorchiida</taxon>
        <taxon>Echinostomata</taxon>
        <taxon>Echinostomatoidea</taxon>
        <taxon>Echinostomatidae</taxon>
        <taxon>Echinostoma</taxon>
    </lineage>
</organism>
<evidence type="ECO:0000313" key="2">
    <source>
        <dbReference type="EMBL" id="VDP87409.1"/>
    </source>
</evidence>
<feature type="region of interest" description="Disordered" evidence="1">
    <location>
        <begin position="141"/>
        <end position="191"/>
    </location>
</feature>
<dbReference type="Proteomes" id="UP000272942">
    <property type="component" value="Unassembled WGS sequence"/>
</dbReference>
<accession>A0A183AUM0</accession>
<name>A0A183AUM0_9TREM</name>
<reference evidence="2 3" key="2">
    <citation type="submission" date="2018-11" db="EMBL/GenBank/DDBJ databases">
        <authorList>
            <consortium name="Pathogen Informatics"/>
        </authorList>
    </citation>
    <scope>NUCLEOTIDE SEQUENCE [LARGE SCALE GENOMIC DNA]</scope>
    <source>
        <strain evidence="2 3">Egypt</strain>
    </source>
</reference>
<dbReference type="AlphaFoldDB" id="A0A183AUM0"/>
<proteinExistence type="predicted"/>
<reference evidence="4" key="1">
    <citation type="submission" date="2016-06" db="UniProtKB">
        <authorList>
            <consortium name="WormBaseParasite"/>
        </authorList>
    </citation>
    <scope>IDENTIFICATION</scope>
</reference>
<feature type="compositionally biased region" description="Polar residues" evidence="1">
    <location>
        <begin position="161"/>
        <end position="179"/>
    </location>
</feature>